<accession>A0ABP4KV41</accession>
<dbReference type="PANTHER" id="PTHR43664:SF1">
    <property type="entry name" value="BETA-METHYLMALYL-COA DEHYDRATASE"/>
    <property type="match status" value="1"/>
</dbReference>
<keyword evidence="4" id="KW-1185">Reference proteome</keyword>
<proteinExistence type="inferred from homology"/>
<evidence type="ECO:0000256" key="1">
    <source>
        <dbReference type="ARBA" id="ARBA00005254"/>
    </source>
</evidence>
<name>A0ABP4KV41_9ACTN</name>
<dbReference type="InterPro" id="IPR052342">
    <property type="entry name" value="MCH/BMMD"/>
</dbReference>
<evidence type="ECO:0000313" key="3">
    <source>
        <dbReference type="EMBL" id="GAA1510613.1"/>
    </source>
</evidence>
<gene>
    <name evidence="3" type="ORF">GCM10009827_025990</name>
</gene>
<dbReference type="EMBL" id="BAAAQD010000004">
    <property type="protein sequence ID" value="GAA1510613.1"/>
    <property type="molecule type" value="Genomic_DNA"/>
</dbReference>
<dbReference type="CDD" id="cd03451">
    <property type="entry name" value="FkbR2"/>
    <property type="match status" value="1"/>
</dbReference>
<sequence length="155" mass="17476">MTLKGLYFEEMEIGAEFKHELTRTVTEMDNVLFTSLTMNVAPLHLDAEYTKTLPYGQRLVNSLYTVGLIGGMTVPGLVFGTSLGNLGYTLIEFPNPVFHGDTLRAETTILDKRESKSDPTRGIVWFEHRGYNQRDEVVCLCKRTGMIMRRPPAEG</sequence>
<dbReference type="Gene3D" id="3.10.129.10">
    <property type="entry name" value="Hotdog Thioesterase"/>
    <property type="match status" value="1"/>
</dbReference>
<evidence type="ECO:0000259" key="2">
    <source>
        <dbReference type="Pfam" id="PF01575"/>
    </source>
</evidence>
<protein>
    <submittedName>
        <fullName evidence="3">MaoC family dehydratase</fullName>
    </submittedName>
</protein>
<dbReference type="SUPFAM" id="SSF54637">
    <property type="entry name" value="Thioesterase/thiol ester dehydrase-isomerase"/>
    <property type="match status" value="1"/>
</dbReference>
<organism evidence="3 4">
    <name type="scientific">Dactylosporangium maewongense</name>
    <dbReference type="NCBI Taxonomy" id="634393"/>
    <lineage>
        <taxon>Bacteria</taxon>
        <taxon>Bacillati</taxon>
        <taxon>Actinomycetota</taxon>
        <taxon>Actinomycetes</taxon>
        <taxon>Micromonosporales</taxon>
        <taxon>Micromonosporaceae</taxon>
        <taxon>Dactylosporangium</taxon>
    </lineage>
</organism>
<comment type="caution">
    <text evidence="3">The sequence shown here is derived from an EMBL/GenBank/DDBJ whole genome shotgun (WGS) entry which is preliminary data.</text>
</comment>
<reference evidence="4" key="1">
    <citation type="journal article" date="2019" name="Int. J. Syst. Evol. Microbiol.">
        <title>The Global Catalogue of Microorganisms (GCM) 10K type strain sequencing project: providing services to taxonomists for standard genome sequencing and annotation.</title>
        <authorList>
            <consortium name="The Broad Institute Genomics Platform"/>
            <consortium name="The Broad Institute Genome Sequencing Center for Infectious Disease"/>
            <person name="Wu L."/>
            <person name="Ma J."/>
        </authorList>
    </citation>
    <scope>NUCLEOTIDE SEQUENCE [LARGE SCALE GENOMIC DNA]</scope>
    <source>
        <strain evidence="4">JCM 15933</strain>
    </source>
</reference>
<feature type="domain" description="MaoC-like" evidence="2">
    <location>
        <begin position="12"/>
        <end position="116"/>
    </location>
</feature>
<dbReference type="InterPro" id="IPR029069">
    <property type="entry name" value="HotDog_dom_sf"/>
</dbReference>
<comment type="similarity">
    <text evidence="1">Belongs to the enoyl-CoA hydratase/isomerase family.</text>
</comment>
<dbReference type="Pfam" id="PF01575">
    <property type="entry name" value="MaoC_dehydratas"/>
    <property type="match status" value="1"/>
</dbReference>
<dbReference type="PANTHER" id="PTHR43664">
    <property type="entry name" value="MONOAMINE OXIDASE-RELATED"/>
    <property type="match status" value="1"/>
</dbReference>
<evidence type="ECO:0000313" key="4">
    <source>
        <dbReference type="Proteomes" id="UP001501470"/>
    </source>
</evidence>
<dbReference type="Proteomes" id="UP001501470">
    <property type="component" value="Unassembled WGS sequence"/>
</dbReference>
<dbReference type="InterPro" id="IPR002539">
    <property type="entry name" value="MaoC-like_dom"/>
</dbReference>
<dbReference type="RefSeq" id="WP_344502076.1">
    <property type="nucleotide sequence ID" value="NZ_BAAAQD010000004.1"/>
</dbReference>